<feature type="compositionally biased region" description="Basic and acidic residues" evidence="1">
    <location>
        <begin position="39"/>
        <end position="58"/>
    </location>
</feature>
<proteinExistence type="predicted"/>
<feature type="compositionally biased region" description="Polar residues" evidence="1">
    <location>
        <begin position="160"/>
        <end position="169"/>
    </location>
</feature>
<organism evidence="2 3">
    <name type="scientific">Tuber magnatum</name>
    <name type="common">white Piedmont truffle</name>
    <dbReference type="NCBI Taxonomy" id="42249"/>
    <lineage>
        <taxon>Eukaryota</taxon>
        <taxon>Fungi</taxon>
        <taxon>Dikarya</taxon>
        <taxon>Ascomycota</taxon>
        <taxon>Pezizomycotina</taxon>
        <taxon>Pezizomycetes</taxon>
        <taxon>Pezizales</taxon>
        <taxon>Tuberaceae</taxon>
        <taxon>Tuber</taxon>
    </lineage>
</organism>
<feature type="compositionally biased region" description="Polar residues" evidence="1">
    <location>
        <begin position="59"/>
        <end position="69"/>
    </location>
</feature>
<name>A0A317SYV5_9PEZI</name>
<feature type="compositionally biased region" description="Basic and acidic residues" evidence="1">
    <location>
        <begin position="21"/>
        <end position="32"/>
    </location>
</feature>
<feature type="compositionally biased region" description="Low complexity" evidence="1">
    <location>
        <begin position="75"/>
        <end position="86"/>
    </location>
</feature>
<sequence>MSTGESSKANPFGAARPIDTSQREKEIEERRAAAIAARKAKEDRAREEKKAREAEKQSEAGTLTGSNKNFALLRRASAGPEGAPAEGEGEREKEVKVEQKDERPSKVTAGSWRAARPEPKDKDAVKGPKLDTSKASYPAATEEDTDGWTPVSGKRGRGSANGTKSSTGS</sequence>
<evidence type="ECO:0000256" key="1">
    <source>
        <dbReference type="SAM" id="MobiDB-lite"/>
    </source>
</evidence>
<keyword evidence="3" id="KW-1185">Reference proteome</keyword>
<feature type="compositionally biased region" description="Basic and acidic residues" evidence="1">
    <location>
        <begin position="88"/>
        <end position="105"/>
    </location>
</feature>
<feature type="region of interest" description="Disordered" evidence="1">
    <location>
        <begin position="1"/>
        <end position="169"/>
    </location>
</feature>
<comment type="caution">
    <text evidence="2">The sequence shown here is derived from an EMBL/GenBank/DDBJ whole genome shotgun (WGS) entry which is preliminary data.</text>
</comment>
<accession>A0A317SYV5</accession>
<gene>
    <name evidence="2" type="ORF">C7212DRAFT_341877</name>
</gene>
<dbReference type="EMBL" id="PYWC01000007">
    <property type="protein sequence ID" value="PWW79609.1"/>
    <property type="molecule type" value="Genomic_DNA"/>
</dbReference>
<dbReference type="AlphaFoldDB" id="A0A317SYV5"/>
<dbReference type="Proteomes" id="UP000246991">
    <property type="component" value="Unassembled WGS sequence"/>
</dbReference>
<evidence type="ECO:0000313" key="3">
    <source>
        <dbReference type="Proteomes" id="UP000246991"/>
    </source>
</evidence>
<dbReference type="OrthoDB" id="48651at2759"/>
<evidence type="ECO:0000313" key="2">
    <source>
        <dbReference type="EMBL" id="PWW79609.1"/>
    </source>
</evidence>
<dbReference type="STRING" id="42249.A0A317SYV5"/>
<reference evidence="2 3" key="1">
    <citation type="submission" date="2018-03" db="EMBL/GenBank/DDBJ databases">
        <title>Genomes of Pezizomycetes fungi and the evolution of truffles.</title>
        <authorList>
            <person name="Murat C."/>
            <person name="Payen T."/>
            <person name="Noel B."/>
            <person name="Kuo A."/>
            <person name="Martin F.M."/>
        </authorList>
    </citation>
    <scope>NUCLEOTIDE SEQUENCE [LARGE SCALE GENOMIC DNA]</scope>
    <source>
        <strain evidence="2">091103-1</strain>
    </source>
</reference>
<protein>
    <submittedName>
        <fullName evidence="2">Uncharacterized protein</fullName>
    </submittedName>
</protein>
<feature type="compositionally biased region" description="Basic and acidic residues" evidence="1">
    <location>
        <begin position="115"/>
        <end position="132"/>
    </location>
</feature>